<name>A0A098LL08_9BACT</name>
<feature type="transmembrane region" description="Helical" evidence="1">
    <location>
        <begin position="65"/>
        <end position="83"/>
    </location>
</feature>
<accession>A0A098LL08</accession>
<evidence type="ECO:0000313" key="3">
    <source>
        <dbReference type="Proteomes" id="UP000030185"/>
    </source>
</evidence>
<organism evidence="2 3">
    <name type="scientific">Sporocytophaga myxococcoides</name>
    <dbReference type="NCBI Taxonomy" id="153721"/>
    <lineage>
        <taxon>Bacteria</taxon>
        <taxon>Pseudomonadati</taxon>
        <taxon>Bacteroidota</taxon>
        <taxon>Cytophagia</taxon>
        <taxon>Cytophagales</taxon>
        <taxon>Cytophagaceae</taxon>
        <taxon>Sporocytophaga</taxon>
    </lineage>
</organism>
<dbReference type="AlphaFoldDB" id="A0A098LL08"/>
<evidence type="ECO:0000256" key="1">
    <source>
        <dbReference type="SAM" id="Phobius"/>
    </source>
</evidence>
<keyword evidence="1" id="KW-0812">Transmembrane</keyword>
<gene>
    <name evidence="2" type="ORF">MYP_4900</name>
</gene>
<evidence type="ECO:0000313" key="2">
    <source>
        <dbReference type="EMBL" id="GAL87670.1"/>
    </source>
</evidence>
<comment type="caution">
    <text evidence="2">The sequence shown here is derived from an EMBL/GenBank/DDBJ whole genome shotgun (WGS) entry which is preliminary data.</text>
</comment>
<keyword evidence="1" id="KW-0472">Membrane</keyword>
<keyword evidence="1" id="KW-1133">Transmembrane helix</keyword>
<dbReference type="EMBL" id="BBLT01000015">
    <property type="protein sequence ID" value="GAL87670.1"/>
    <property type="molecule type" value="Genomic_DNA"/>
</dbReference>
<feature type="transmembrane region" description="Helical" evidence="1">
    <location>
        <begin position="7"/>
        <end position="28"/>
    </location>
</feature>
<sequence>MTLKGIVIVSLSTLTGMAIAFIANFYILEKILISDPCYYHNHKTNIIFDMFYNFPAHEGFHPYPTVFNFIFTIASGGLCGYVFSSKKLRKI</sequence>
<keyword evidence="3" id="KW-1185">Reference proteome</keyword>
<proteinExistence type="predicted"/>
<protein>
    <submittedName>
        <fullName evidence="2">Uncharacterized protein</fullName>
    </submittedName>
</protein>
<reference evidence="2 3" key="1">
    <citation type="submission" date="2014-09" db="EMBL/GenBank/DDBJ databases">
        <title>Sporocytophaga myxococcoides PG-01 genome sequencing.</title>
        <authorList>
            <person name="Liu L."/>
            <person name="Gao P.J."/>
            <person name="Chen G.J."/>
            <person name="Wang L.S."/>
        </authorList>
    </citation>
    <scope>NUCLEOTIDE SEQUENCE [LARGE SCALE GENOMIC DNA]</scope>
    <source>
        <strain evidence="2 3">PG-01</strain>
    </source>
</reference>
<dbReference type="STRING" id="153721.MYP_4900"/>
<dbReference type="Proteomes" id="UP000030185">
    <property type="component" value="Unassembled WGS sequence"/>
</dbReference>